<proteinExistence type="predicted"/>
<evidence type="ECO:0000313" key="2">
    <source>
        <dbReference type="Proteomes" id="UP000184089"/>
    </source>
</evidence>
<dbReference type="InterPro" id="IPR014710">
    <property type="entry name" value="RmlC-like_jellyroll"/>
</dbReference>
<sequence length="281" mass="30210">MQLYKVVDSERGWDLVRGEYLPGCRWAAAPSFSGCPVDPGNLGKVIFDEERMSLVRALQEPGVCSPELPGYVFHERRAEIEYLSAGEGVASYPDGSSHPVAAGDCLFHREGQPHRLLCTGGEGLELCVGLNGTDSERYPGQLGQSRGEWKPDVPYREEGGYRVLPAGRGPDWDGWGPGCQLTLTCESPGLTSARALVGPEAAFAGGFCQNDGADEMALVVGGEGLLLLPDRILPLCKNTAYYLFAGQPYKLAATGGALELFVYWSVSSTGEIGRRESELAF</sequence>
<organism evidence="1 2">
    <name type="scientific">Bittarella massiliensis</name>
    <name type="common">ex Durand et al. 2017</name>
    <dbReference type="NCBI Taxonomy" id="1720313"/>
    <lineage>
        <taxon>Bacteria</taxon>
        <taxon>Bacillati</taxon>
        <taxon>Bacillota</taxon>
        <taxon>Clostridia</taxon>
        <taxon>Eubacteriales</taxon>
        <taxon>Oscillospiraceae</taxon>
        <taxon>Bittarella (ex Durand et al. 2017)</taxon>
    </lineage>
</organism>
<name>A0AAQ1RW50_9FIRM</name>
<dbReference type="RefSeq" id="WP_143161615.1">
    <property type="nucleotide sequence ID" value="NZ_FQVY01000002.1"/>
</dbReference>
<gene>
    <name evidence="1" type="ORF">SAMN05444424_1792</name>
</gene>
<dbReference type="Proteomes" id="UP000184089">
    <property type="component" value="Unassembled WGS sequence"/>
</dbReference>
<evidence type="ECO:0008006" key="3">
    <source>
        <dbReference type="Google" id="ProtNLM"/>
    </source>
</evidence>
<dbReference type="EMBL" id="FQVY01000002">
    <property type="protein sequence ID" value="SHG18662.1"/>
    <property type="molecule type" value="Genomic_DNA"/>
</dbReference>
<dbReference type="AlphaFoldDB" id="A0AAQ1RW50"/>
<comment type="caution">
    <text evidence="1">The sequence shown here is derived from an EMBL/GenBank/DDBJ whole genome shotgun (WGS) entry which is preliminary data.</text>
</comment>
<dbReference type="SUPFAM" id="SSF51182">
    <property type="entry name" value="RmlC-like cupins"/>
    <property type="match status" value="1"/>
</dbReference>
<protein>
    <recommendedName>
        <fullName evidence="3">Cupin domain-containing protein</fullName>
    </recommendedName>
</protein>
<accession>A0AAQ1RW50</accession>
<dbReference type="Gene3D" id="2.60.120.10">
    <property type="entry name" value="Jelly Rolls"/>
    <property type="match status" value="1"/>
</dbReference>
<evidence type="ECO:0000313" key="1">
    <source>
        <dbReference type="EMBL" id="SHG18662.1"/>
    </source>
</evidence>
<reference evidence="2" key="1">
    <citation type="submission" date="2016-11" db="EMBL/GenBank/DDBJ databases">
        <authorList>
            <person name="Jaros S."/>
            <person name="Januszkiewicz K."/>
            <person name="Wedrychowicz H."/>
        </authorList>
    </citation>
    <scope>NUCLEOTIDE SEQUENCE [LARGE SCALE GENOMIC DNA]</scope>
    <source>
        <strain evidence="2">DSM 4029</strain>
    </source>
</reference>
<dbReference type="InterPro" id="IPR011051">
    <property type="entry name" value="RmlC_Cupin_sf"/>
</dbReference>